<dbReference type="PANTHER" id="PTHR23092:SF15">
    <property type="entry name" value="INACTIVE NON-CANONICAL POLY(A) RNA POLYMERASE PROTEIN TRF4-2-RELATED"/>
    <property type="match status" value="1"/>
</dbReference>
<name>A0AAE0LJ14_9CHLO</name>
<organism evidence="3 4">
    <name type="scientific">Cymbomonas tetramitiformis</name>
    <dbReference type="NCBI Taxonomy" id="36881"/>
    <lineage>
        <taxon>Eukaryota</taxon>
        <taxon>Viridiplantae</taxon>
        <taxon>Chlorophyta</taxon>
        <taxon>Pyramimonadophyceae</taxon>
        <taxon>Pyramimonadales</taxon>
        <taxon>Pyramimonadaceae</taxon>
        <taxon>Cymbomonas</taxon>
    </lineage>
</organism>
<evidence type="ECO:0000256" key="1">
    <source>
        <dbReference type="SAM" id="MobiDB-lite"/>
    </source>
</evidence>
<dbReference type="InterPro" id="IPR054708">
    <property type="entry name" value="MTPAP-like_central"/>
</dbReference>
<dbReference type="GO" id="GO:0043634">
    <property type="term" value="P:polyadenylation-dependent ncRNA catabolic process"/>
    <property type="evidence" value="ECO:0007669"/>
    <property type="project" value="TreeGrafter"/>
</dbReference>
<accession>A0AAE0LJ14</accession>
<protein>
    <recommendedName>
        <fullName evidence="2">Poly(A) RNA polymerase mitochondrial-like central palm domain-containing protein</fullName>
    </recommendedName>
</protein>
<dbReference type="EMBL" id="LGRX02001221">
    <property type="protein sequence ID" value="KAK3286564.1"/>
    <property type="molecule type" value="Genomic_DNA"/>
</dbReference>
<gene>
    <name evidence="3" type="ORF">CYMTET_5891</name>
</gene>
<feature type="compositionally biased region" description="Basic and acidic residues" evidence="1">
    <location>
        <begin position="110"/>
        <end position="124"/>
    </location>
</feature>
<feature type="compositionally biased region" description="Basic residues" evidence="1">
    <location>
        <begin position="80"/>
        <end position="109"/>
    </location>
</feature>
<dbReference type="Gene3D" id="3.30.460.10">
    <property type="entry name" value="Beta Polymerase, domain 2"/>
    <property type="match status" value="1"/>
</dbReference>
<dbReference type="GO" id="GO:0031123">
    <property type="term" value="P:RNA 3'-end processing"/>
    <property type="evidence" value="ECO:0007669"/>
    <property type="project" value="TreeGrafter"/>
</dbReference>
<dbReference type="GO" id="GO:0003729">
    <property type="term" value="F:mRNA binding"/>
    <property type="evidence" value="ECO:0007669"/>
    <property type="project" value="TreeGrafter"/>
</dbReference>
<feature type="region of interest" description="Disordered" evidence="1">
    <location>
        <begin position="1"/>
        <end position="207"/>
    </location>
</feature>
<reference evidence="3 4" key="1">
    <citation type="journal article" date="2015" name="Genome Biol. Evol.">
        <title>Comparative Genomics of a Bacterivorous Green Alga Reveals Evolutionary Causalities and Consequences of Phago-Mixotrophic Mode of Nutrition.</title>
        <authorList>
            <person name="Burns J.A."/>
            <person name="Paasch A."/>
            <person name="Narechania A."/>
            <person name="Kim E."/>
        </authorList>
    </citation>
    <scope>NUCLEOTIDE SEQUENCE [LARGE SCALE GENOMIC DNA]</scope>
    <source>
        <strain evidence="3 4">PLY_AMNH</strain>
    </source>
</reference>
<sequence length="601" mass="66018">MQGLVSAAYGSDDDEDQESDAWCVDGSKREVNGAELIKTTNRALKTRSRSRSRSRSRKLGQKAVRRHGRSSSSGNSDRSRNRKRDRERHSTRRSHRVTRSRAGRRRSNSSRRDQDSKVTGRSDLDSLSSSSDRGWSSGDRTRRQSRRKDKNSQNSYSSSSSDEEHTRREGKRRRSSSRSSSYKSSSQCEGASWSRSPPLRRRSVSPCARCGAAPPCEHKSNLARLICPCRLCCAHNLEIPAARNPASTARSGRESQGDGEEQEVRPAWLPADVPPTLHAELVALADAVVPSASERAARAALATRVGDVAKSQSELLGAILGVHIYGSEATGLATFASDVDLRLELGPAASDSARRAERLRYLRREAGSEAPQAAPGHREALRTVQRALQRHRWVHRLEAKLSARVPILSFLDRVSGAAVDVSITGGIDGAQPPEPSLQCYCEVDGFKPLLLALKLLTAQHGLDKPFTGGVGSFKLGVLLGEHLSKQRDAGRDWGEALRSFATWLVKCFDPQMHTVTLVGKNGRRDLVNFTSVQCKSKLCTVLRHALQADARLKRRAESIDQSANALKEKGSVSPGEFLGCWIVLDPLIHARLLLQDPVRDS</sequence>
<dbReference type="InterPro" id="IPR043519">
    <property type="entry name" value="NT_sf"/>
</dbReference>
<dbReference type="SUPFAM" id="SSF81301">
    <property type="entry name" value="Nucleotidyltransferase"/>
    <property type="match status" value="1"/>
</dbReference>
<dbReference type="Pfam" id="PF22600">
    <property type="entry name" value="MTPAP-like_central"/>
    <property type="match status" value="1"/>
</dbReference>
<dbReference type="Proteomes" id="UP001190700">
    <property type="component" value="Unassembled WGS sequence"/>
</dbReference>
<feature type="compositionally biased region" description="Basic residues" evidence="1">
    <location>
        <begin position="44"/>
        <end position="69"/>
    </location>
</feature>
<proteinExistence type="predicted"/>
<dbReference type="GO" id="GO:1990817">
    <property type="term" value="F:poly(A) RNA polymerase activity"/>
    <property type="evidence" value="ECO:0007669"/>
    <property type="project" value="InterPro"/>
</dbReference>
<comment type="caution">
    <text evidence="3">The sequence shown here is derived from an EMBL/GenBank/DDBJ whole genome shotgun (WGS) entry which is preliminary data.</text>
</comment>
<dbReference type="PANTHER" id="PTHR23092">
    <property type="entry name" value="POLY(A) RNA POLYMERASE"/>
    <property type="match status" value="1"/>
</dbReference>
<dbReference type="GO" id="GO:0031499">
    <property type="term" value="C:TRAMP complex"/>
    <property type="evidence" value="ECO:0007669"/>
    <property type="project" value="TreeGrafter"/>
</dbReference>
<dbReference type="GO" id="GO:0005730">
    <property type="term" value="C:nucleolus"/>
    <property type="evidence" value="ECO:0007669"/>
    <property type="project" value="TreeGrafter"/>
</dbReference>
<feature type="domain" description="Poly(A) RNA polymerase mitochondrial-like central palm" evidence="2">
    <location>
        <begin position="278"/>
        <end position="424"/>
    </location>
</feature>
<feature type="compositionally biased region" description="Low complexity" evidence="1">
    <location>
        <begin position="125"/>
        <end position="138"/>
    </location>
</feature>
<dbReference type="AlphaFoldDB" id="A0AAE0LJ14"/>
<dbReference type="InterPro" id="IPR045862">
    <property type="entry name" value="Trf4-like"/>
</dbReference>
<evidence type="ECO:0000313" key="3">
    <source>
        <dbReference type="EMBL" id="KAK3286564.1"/>
    </source>
</evidence>
<feature type="region of interest" description="Disordered" evidence="1">
    <location>
        <begin position="244"/>
        <end position="264"/>
    </location>
</feature>
<feature type="compositionally biased region" description="Low complexity" evidence="1">
    <location>
        <begin position="177"/>
        <end position="186"/>
    </location>
</feature>
<keyword evidence="4" id="KW-1185">Reference proteome</keyword>
<evidence type="ECO:0000259" key="2">
    <source>
        <dbReference type="Pfam" id="PF22600"/>
    </source>
</evidence>
<evidence type="ECO:0000313" key="4">
    <source>
        <dbReference type="Proteomes" id="UP001190700"/>
    </source>
</evidence>